<reference evidence="2 3" key="1">
    <citation type="submission" date="2016-07" db="EMBL/GenBank/DDBJ databases">
        <title>Pervasive Adenine N6-methylation of Active Genes in Fungi.</title>
        <authorList>
            <consortium name="DOE Joint Genome Institute"/>
            <person name="Mondo S.J."/>
            <person name="Dannebaum R.O."/>
            <person name="Kuo R.C."/>
            <person name="Labutti K."/>
            <person name="Haridas S."/>
            <person name="Kuo A."/>
            <person name="Salamov A."/>
            <person name="Ahrendt S.R."/>
            <person name="Lipzen A."/>
            <person name="Sullivan W."/>
            <person name="Andreopoulos W.B."/>
            <person name="Clum A."/>
            <person name="Lindquist E."/>
            <person name="Daum C."/>
            <person name="Ramamoorthy G.K."/>
            <person name="Gryganskyi A."/>
            <person name="Culley D."/>
            <person name="Magnuson J.K."/>
            <person name="James T.Y."/>
            <person name="O'Malley M.A."/>
            <person name="Stajich J.E."/>
            <person name="Spatafora J.W."/>
            <person name="Visel A."/>
            <person name="Grigoriev I.V."/>
        </authorList>
    </citation>
    <scope>NUCLEOTIDE SEQUENCE [LARGE SCALE GENOMIC DNA]</scope>
    <source>
        <strain evidence="2 3">NRRL 3301</strain>
    </source>
</reference>
<dbReference type="InterPro" id="IPR012808">
    <property type="entry name" value="CHP02453"/>
</dbReference>
<feature type="compositionally biased region" description="Basic and acidic residues" evidence="1">
    <location>
        <begin position="103"/>
        <end position="114"/>
    </location>
</feature>
<dbReference type="PANTHER" id="PTHR36452">
    <property type="entry name" value="CHROMOSOME 12, WHOLE GENOME SHOTGUN SEQUENCE"/>
    <property type="match status" value="1"/>
</dbReference>
<comment type="caution">
    <text evidence="2">The sequence shown here is derived from an EMBL/GenBank/DDBJ whole genome shotgun (WGS) entry which is preliminary data.</text>
</comment>
<dbReference type="PANTHER" id="PTHR36452:SF1">
    <property type="entry name" value="DUF2461 DOMAIN-CONTAINING PROTEIN"/>
    <property type="match status" value="1"/>
</dbReference>
<accession>A0A1X2GEZ4</accession>
<dbReference type="OrthoDB" id="2537769at2759"/>
<dbReference type="Pfam" id="PF09365">
    <property type="entry name" value="DUF2461"/>
    <property type="match status" value="1"/>
</dbReference>
<dbReference type="AlphaFoldDB" id="A0A1X2GEZ4"/>
<evidence type="ECO:0000313" key="3">
    <source>
        <dbReference type="Proteomes" id="UP000242146"/>
    </source>
</evidence>
<dbReference type="STRING" id="101127.A0A1X2GEZ4"/>
<gene>
    <name evidence="2" type="ORF">DM01DRAFT_1336697</name>
</gene>
<feature type="region of interest" description="Disordered" evidence="1">
    <location>
        <begin position="1"/>
        <end position="130"/>
    </location>
</feature>
<feature type="non-terminal residue" evidence="2">
    <location>
        <position position="1"/>
    </location>
</feature>
<name>A0A1X2GEZ4_9FUNG</name>
<evidence type="ECO:0000256" key="1">
    <source>
        <dbReference type="SAM" id="MobiDB-lite"/>
    </source>
</evidence>
<proteinExistence type="predicted"/>
<feature type="compositionally biased region" description="Basic residues" evidence="1">
    <location>
        <begin position="1"/>
        <end position="23"/>
    </location>
</feature>
<dbReference type="EMBL" id="MCGT01000018">
    <property type="protein sequence ID" value="ORX52314.1"/>
    <property type="molecule type" value="Genomic_DNA"/>
</dbReference>
<protein>
    <submittedName>
        <fullName evidence="2">Uncharacterized protein</fullName>
    </submittedName>
</protein>
<evidence type="ECO:0000313" key="2">
    <source>
        <dbReference type="EMBL" id="ORX52314.1"/>
    </source>
</evidence>
<dbReference type="Proteomes" id="UP000242146">
    <property type="component" value="Unassembled WGS sequence"/>
</dbReference>
<sequence length="379" mass="42749">MATSAKKKQSTRQRALPARKRKQILPSSHEASDSSEASNSDDDDFEPVPEQFRKKKKAKRVQIQSDSDSESDMAPSNRKAKRSTKKAMPESCQDSSDNDLVDSPDKTQLSKKEPDDTEDDISNKDPDSGVEEMEFKPALIKVPVPVGSPFADAVHPATLEFLALLKANNEREFYLAHQDMWKAAKQDFMDFVDTFAKELHSVDSSTHIEPSKNAMYRLHRDLRFTNDRSPYKTRLMASFTTAGKRSPLPGYHLIIEPGGESRLAAGVVLPPSHLMQRMRRGIVRQADLLRESLATDTMKEIFGEDNVGTKLLMDRDMLKVAPKGYEKDHPEITLLRYNSLCVSKRFTDEQVVSQGFLDDLLDVAEAFLPFVTILNAWMV</sequence>
<keyword evidence="3" id="KW-1185">Reference proteome</keyword>
<dbReference type="NCBIfam" id="TIGR02453">
    <property type="entry name" value="TIGR02453 family protein"/>
    <property type="match status" value="1"/>
</dbReference>
<organism evidence="2 3">
    <name type="scientific">Hesseltinella vesiculosa</name>
    <dbReference type="NCBI Taxonomy" id="101127"/>
    <lineage>
        <taxon>Eukaryota</taxon>
        <taxon>Fungi</taxon>
        <taxon>Fungi incertae sedis</taxon>
        <taxon>Mucoromycota</taxon>
        <taxon>Mucoromycotina</taxon>
        <taxon>Mucoromycetes</taxon>
        <taxon>Mucorales</taxon>
        <taxon>Cunninghamellaceae</taxon>
        <taxon>Hesseltinella</taxon>
    </lineage>
</organism>